<evidence type="ECO:0000313" key="1">
    <source>
        <dbReference type="EMBL" id="KKM20721.1"/>
    </source>
</evidence>
<name>A0A0F9HZ36_9ZZZZ</name>
<gene>
    <name evidence="1" type="ORF">LCGC14_1642660</name>
</gene>
<organism evidence="1">
    <name type="scientific">marine sediment metagenome</name>
    <dbReference type="NCBI Taxonomy" id="412755"/>
    <lineage>
        <taxon>unclassified sequences</taxon>
        <taxon>metagenomes</taxon>
        <taxon>ecological metagenomes</taxon>
    </lineage>
</organism>
<accession>A0A0F9HZ36</accession>
<comment type="caution">
    <text evidence="1">The sequence shown here is derived from an EMBL/GenBank/DDBJ whole genome shotgun (WGS) entry which is preliminary data.</text>
</comment>
<protein>
    <submittedName>
        <fullName evidence="1">Uncharacterized protein</fullName>
    </submittedName>
</protein>
<sequence length="82" mass="9527">MRNNNGTDRMLKWIRKRLGFDYREIEGRCHKCRKRLPLTIHRISKISIRVDLSPCSEHGFGAATILWPLQGVRPDLIDGGQK</sequence>
<reference evidence="1" key="1">
    <citation type="journal article" date="2015" name="Nature">
        <title>Complex archaea that bridge the gap between prokaryotes and eukaryotes.</title>
        <authorList>
            <person name="Spang A."/>
            <person name="Saw J.H."/>
            <person name="Jorgensen S.L."/>
            <person name="Zaremba-Niedzwiedzka K."/>
            <person name="Martijn J."/>
            <person name="Lind A.E."/>
            <person name="van Eijk R."/>
            <person name="Schleper C."/>
            <person name="Guy L."/>
            <person name="Ettema T.J."/>
        </authorList>
    </citation>
    <scope>NUCLEOTIDE SEQUENCE</scope>
</reference>
<dbReference type="AlphaFoldDB" id="A0A0F9HZ36"/>
<dbReference type="EMBL" id="LAZR01013708">
    <property type="protein sequence ID" value="KKM20721.1"/>
    <property type="molecule type" value="Genomic_DNA"/>
</dbReference>
<proteinExistence type="predicted"/>